<name>V9Z6F9_9ACTN</name>
<dbReference type="RefSeq" id="WP_024127386.1">
    <property type="nucleotide sequence ID" value="NC_023286.1"/>
</dbReference>
<reference evidence="1" key="1">
    <citation type="submission" date="2013-09" db="EMBL/GenBank/DDBJ databases">
        <title>Complete nucleotide sequence of Streptomyces linear plasmid pFRL6.</title>
        <authorList>
            <person name="Chen Z."/>
            <person name="Fang P."/>
            <person name="Qin Z."/>
        </authorList>
    </citation>
    <scope>NUCLEOTIDE SEQUENCE</scope>
    <source>
        <plasmid evidence="1">pFRL6</plasmid>
    </source>
</reference>
<organism evidence="1">
    <name type="scientific">Streptomyces sp. F12</name>
    <dbReference type="NCBI Taxonomy" id="1436084"/>
    <lineage>
        <taxon>Bacteria</taxon>
        <taxon>Bacillati</taxon>
        <taxon>Actinomycetota</taxon>
        <taxon>Actinomycetes</taxon>
        <taxon>Kitasatosporales</taxon>
        <taxon>Streptomycetaceae</taxon>
        <taxon>Streptomyces</taxon>
    </lineage>
</organism>
<keyword evidence="1" id="KW-0614">Plasmid</keyword>
<evidence type="ECO:0000313" key="1">
    <source>
        <dbReference type="EMBL" id="AHE40122.1"/>
    </source>
</evidence>
<dbReference type="AlphaFoldDB" id="V9Z6F9"/>
<gene>
    <name evidence="1" type="ORF">pFRL6_35</name>
</gene>
<protein>
    <submittedName>
        <fullName evidence="1">Uncharacterized protein</fullName>
    </submittedName>
</protein>
<dbReference type="EMBL" id="KF602051">
    <property type="protein sequence ID" value="AHE40122.1"/>
    <property type="molecule type" value="Genomic_DNA"/>
</dbReference>
<geneLocation type="plasmid" evidence="1">
    <name>pFRL6</name>
</geneLocation>
<sequence length="295" mass="32508">MTTAHTTAADRVAALRKYAAATGEPLDHLSDLEVLNAGFDMLQADHIATRDRYMGLLTSLRQHDEAVRDAVIRELTDRADLVVAQAVRHTSYELTRILDAVEALPERPGTDHVARVKQIAASARHMIRLLREQDEADGRPWKPDSNRDLVHNARNVLGVLAERDGIPADEVIRLVGEALSPNGNLRDLFTVADQGTTGTRRREPEFMGEGWHDRRSYYAYEPGGDVRVVAYSLGDAWHLDLYEGAGRLLAYGVVPESKVAALAPVLVSRAPAWSAENSGYPWRRFADTVTALGAA</sequence>
<accession>V9Z6F9</accession>
<proteinExistence type="predicted"/>